<dbReference type="EMBL" id="MK500361">
    <property type="protein sequence ID" value="QBK87602.1"/>
    <property type="molecule type" value="Genomic_DNA"/>
</dbReference>
<protein>
    <submittedName>
        <fullName evidence="2">Histone-like protein</fullName>
    </submittedName>
</protein>
<sequence length="173" mass="19757">MSFNKNASKRLSIIAGIKRGSHGVTDIIKDVARDYLTKILRSTINIVLFSGRKTLLVEDLRFLSRICLESPQVACPTNLVKLAKVCIKPKDIEAVLYGYRGYSLYTLKKPFNKLVRDIIHELYREEIRIGKNVTLLLQNMTEHHIIKVMNHAATYSNRNTLLAKDIETLGNIF</sequence>
<accession>A0A481YWL5</accession>
<organism evidence="2">
    <name type="scientific">Marseillevirus LCMAC201</name>
    <dbReference type="NCBI Taxonomy" id="2506605"/>
    <lineage>
        <taxon>Viruses</taxon>
        <taxon>Varidnaviria</taxon>
        <taxon>Bamfordvirae</taxon>
        <taxon>Nucleocytoviricota</taxon>
        <taxon>Megaviricetes</taxon>
        <taxon>Pimascovirales</taxon>
        <taxon>Pimascovirales incertae sedis</taxon>
        <taxon>Marseilleviridae</taxon>
    </lineage>
</organism>
<gene>
    <name evidence="2" type="ORF">LCMAC201_05150</name>
</gene>
<dbReference type="Gene3D" id="1.10.20.10">
    <property type="entry name" value="Histone, subunit A"/>
    <property type="match status" value="2"/>
</dbReference>
<name>A0A481YWL5_9VIRU</name>
<dbReference type="InterPro" id="IPR007125">
    <property type="entry name" value="H2A/H2B/H3"/>
</dbReference>
<dbReference type="InterPro" id="IPR009072">
    <property type="entry name" value="Histone-fold"/>
</dbReference>
<dbReference type="Pfam" id="PF00125">
    <property type="entry name" value="Histone"/>
    <property type="match status" value="1"/>
</dbReference>
<dbReference type="GO" id="GO:0003677">
    <property type="term" value="F:DNA binding"/>
    <property type="evidence" value="ECO:0007669"/>
    <property type="project" value="InterPro"/>
</dbReference>
<proteinExistence type="predicted"/>
<dbReference type="SUPFAM" id="SSF47113">
    <property type="entry name" value="Histone-fold"/>
    <property type="match status" value="2"/>
</dbReference>
<evidence type="ECO:0000313" key="2">
    <source>
        <dbReference type="EMBL" id="QBK87602.1"/>
    </source>
</evidence>
<feature type="domain" description="Core Histone H2A/H2B/H3" evidence="1">
    <location>
        <begin position="106"/>
        <end position="168"/>
    </location>
</feature>
<dbReference type="GO" id="GO:0046982">
    <property type="term" value="F:protein heterodimerization activity"/>
    <property type="evidence" value="ECO:0007669"/>
    <property type="project" value="InterPro"/>
</dbReference>
<reference evidence="2" key="1">
    <citation type="journal article" date="2019" name="MBio">
        <title>Virus Genomes from Deep Sea Sediments Expand the Ocean Megavirome and Support Independent Origins of Viral Gigantism.</title>
        <authorList>
            <person name="Backstrom D."/>
            <person name="Yutin N."/>
            <person name="Jorgensen S.L."/>
            <person name="Dharamshi J."/>
            <person name="Homa F."/>
            <person name="Zaremba-Niedwiedzka K."/>
            <person name="Spang A."/>
            <person name="Wolf Y.I."/>
            <person name="Koonin E.V."/>
            <person name="Ettema T.J."/>
        </authorList>
    </citation>
    <scope>NUCLEOTIDE SEQUENCE</scope>
</reference>
<evidence type="ECO:0000259" key="1">
    <source>
        <dbReference type="Pfam" id="PF00125"/>
    </source>
</evidence>